<keyword evidence="2" id="KW-1185">Reference proteome</keyword>
<dbReference type="Proteomes" id="UP001606134">
    <property type="component" value="Unassembled WGS sequence"/>
</dbReference>
<evidence type="ECO:0000313" key="1">
    <source>
        <dbReference type="EMBL" id="MFG6490518.1"/>
    </source>
</evidence>
<proteinExistence type="predicted"/>
<reference evidence="1 2" key="1">
    <citation type="submission" date="2024-08" db="EMBL/GenBank/DDBJ databases">
        <authorList>
            <person name="Lu H."/>
        </authorList>
    </citation>
    <scope>NUCLEOTIDE SEQUENCE [LARGE SCALE GENOMIC DNA]</scope>
    <source>
        <strain evidence="1 2">BYS78W</strain>
    </source>
</reference>
<accession>A0ABW7HLF8</accession>
<dbReference type="EMBL" id="JBIGIC010000026">
    <property type="protein sequence ID" value="MFG6490518.1"/>
    <property type="molecule type" value="Genomic_DNA"/>
</dbReference>
<name>A0ABW7HLF8_9BURK</name>
<organism evidence="1 2">
    <name type="scientific">Pelomonas candidula</name>
    <dbReference type="NCBI Taxonomy" id="3299025"/>
    <lineage>
        <taxon>Bacteria</taxon>
        <taxon>Pseudomonadati</taxon>
        <taxon>Pseudomonadota</taxon>
        <taxon>Betaproteobacteria</taxon>
        <taxon>Burkholderiales</taxon>
        <taxon>Sphaerotilaceae</taxon>
        <taxon>Roseateles</taxon>
    </lineage>
</organism>
<gene>
    <name evidence="1" type="ORF">ACG04R_27895</name>
</gene>
<protein>
    <submittedName>
        <fullName evidence="1">ATPase with chaperone activity</fullName>
    </submittedName>
</protein>
<evidence type="ECO:0000313" key="2">
    <source>
        <dbReference type="Proteomes" id="UP001606134"/>
    </source>
</evidence>
<comment type="caution">
    <text evidence="1">The sequence shown here is derived from an EMBL/GenBank/DDBJ whole genome shotgun (WGS) entry which is preliminary data.</text>
</comment>
<dbReference type="RefSeq" id="WP_394417901.1">
    <property type="nucleotide sequence ID" value="NZ_JBIGIC010000026.1"/>
</dbReference>
<sequence length="107" mass="12059">MSEESQLVVPPSFVALFIEPGRIKPNAPREHILERYELCEDLATMLMDHASTKKWELGVTEADIIVRIHRGLLAGDAGLTVAEAEWVTRRMAELLEWECPSLEAACR</sequence>